<keyword evidence="4" id="KW-1185">Reference proteome</keyword>
<feature type="region of interest" description="Disordered" evidence="2">
    <location>
        <begin position="142"/>
        <end position="187"/>
    </location>
</feature>
<evidence type="ECO:0000313" key="4">
    <source>
        <dbReference type="Proteomes" id="UP000179860"/>
    </source>
</evidence>
<dbReference type="Proteomes" id="UP000179860">
    <property type="component" value="Chromosome 2"/>
</dbReference>
<dbReference type="InterPro" id="IPR010998">
    <property type="entry name" value="Integrase_recombinase_N"/>
</dbReference>
<accession>A0A1I9YMF3</accession>
<dbReference type="AlphaFoldDB" id="A0A1I9YMF3"/>
<proteinExistence type="predicted"/>
<evidence type="ECO:0000256" key="2">
    <source>
        <dbReference type="SAM" id="MobiDB-lite"/>
    </source>
</evidence>
<feature type="compositionally biased region" description="Basic residues" evidence="2">
    <location>
        <begin position="173"/>
        <end position="187"/>
    </location>
</feature>
<reference evidence="3" key="1">
    <citation type="submission" date="2016-09" db="EMBL/GenBank/DDBJ databases">
        <title>The Complete Genome of Burkholderia sprentiae wsm5005.</title>
        <authorList>
            <person name="De Meyer S."/>
            <person name="Wang P."/>
            <person name="Terpolilli J."/>
        </authorList>
    </citation>
    <scope>NUCLEOTIDE SEQUENCE [LARGE SCALE GENOMIC DNA]</scope>
    <source>
        <strain evidence="3">WSM5005</strain>
    </source>
</reference>
<feature type="compositionally biased region" description="Basic residues" evidence="2">
    <location>
        <begin position="149"/>
        <end position="160"/>
    </location>
</feature>
<gene>
    <name evidence="3" type="ORF">BJG93_18515</name>
</gene>
<protein>
    <submittedName>
        <fullName evidence="3">Site-specific integrase</fullName>
    </submittedName>
</protein>
<dbReference type="RefSeq" id="WP_027194131.1">
    <property type="nucleotide sequence ID" value="NZ_CP017562.2"/>
</dbReference>
<evidence type="ECO:0000256" key="1">
    <source>
        <dbReference type="ARBA" id="ARBA00023125"/>
    </source>
</evidence>
<dbReference type="KEGG" id="pspw:BJG93_18515"/>
<dbReference type="GO" id="GO:0003677">
    <property type="term" value="F:DNA binding"/>
    <property type="evidence" value="ECO:0007669"/>
    <property type="project" value="UniProtKB-KW"/>
</dbReference>
<organism evidence="3 4">
    <name type="scientific">Paraburkholderia sprentiae WSM5005</name>
    <dbReference type="NCBI Taxonomy" id="754502"/>
    <lineage>
        <taxon>Bacteria</taxon>
        <taxon>Pseudomonadati</taxon>
        <taxon>Pseudomonadota</taxon>
        <taxon>Betaproteobacteria</taxon>
        <taxon>Burkholderiales</taxon>
        <taxon>Burkholderiaceae</taxon>
        <taxon>Paraburkholderia</taxon>
    </lineage>
</organism>
<evidence type="ECO:0000313" key="3">
    <source>
        <dbReference type="EMBL" id="APA87486.1"/>
    </source>
</evidence>
<keyword evidence="1" id="KW-0238">DNA-binding</keyword>
<reference evidence="3" key="2">
    <citation type="submission" date="2021-06" db="EMBL/GenBank/DDBJ databases">
        <authorList>
            <person name="Rogers T.H."/>
            <person name="Ramsay J.P."/>
            <person name="Wang P."/>
            <person name="Terpolilli J."/>
        </authorList>
    </citation>
    <scope>NUCLEOTIDE SEQUENCE [LARGE SCALE GENOMIC DNA]</scope>
    <source>
        <strain evidence="3">WSM5005</strain>
    </source>
</reference>
<dbReference type="SUPFAM" id="SSF47823">
    <property type="entry name" value="lambda integrase-like, N-terminal domain"/>
    <property type="match status" value="1"/>
</dbReference>
<dbReference type="Gene3D" id="1.10.150.130">
    <property type="match status" value="1"/>
</dbReference>
<sequence>MPEAAAPSAAAVLERVLRQHRRRFREAAADAVPDSARVPAVITPDAAWLPGGVEPPWLARTGRFANPVTLTNMLGVTDDMQAVRLFLRERASPSPHTLRAYVTELRRLAAWCTRERLGPFSDLTRQDLMAYRDVLQAPHADAAGNVRRAAPRHRLPRSRRGLQPLRLVAPHGLLHRQAGRGTGRRRR</sequence>
<name>A0A1I9YMF3_9BURK</name>
<dbReference type="EMBL" id="CP017562">
    <property type="protein sequence ID" value="APA87486.1"/>
    <property type="molecule type" value="Genomic_DNA"/>
</dbReference>
<dbReference type="OrthoDB" id="8881750at2"/>